<dbReference type="Proteomes" id="UP000238392">
    <property type="component" value="Unassembled WGS sequence"/>
</dbReference>
<evidence type="ECO:0000313" key="3">
    <source>
        <dbReference type="EMBL" id="PRY89332.1"/>
    </source>
</evidence>
<dbReference type="SUPFAM" id="SSF56214">
    <property type="entry name" value="4'-phosphopantetheinyl transferase"/>
    <property type="match status" value="1"/>
</dbReference>
<evidence type="ECO:0000259" key="2">
    <source>
        <dbReference type="Pfam" id="PF01648"/>
    </source>
</evidence>
<feature type="domain" description="4'-phosphopantetheinyl transferase" evidence="2">
    <location>
        <begin position="5"/>
        <end position="80"/>
    </location>
</feature>
<gene>
    <name evidence="3" type="ORF">CLV74_10634</name>
</gene>
<keyword evidence="1 3" id="KW-0808">Transferase</keyword>
<dbReference type="Pfam" id="PF01648">
    <property type="entry name" value="ACPS"/>
    <property type="match status" value="1"/>
</dbReference>
<comment type="caution">
    <text evidence="3">The sequence shown here is derived from an EMBL/GenBank/DDBJ whole genome shotgun (WGS) entry which is preliminary data.</text>
</comment>
<accession>A0A2T0WRK6</accession>
<evidence type="ECO:0000313" key="4">
    <source>
        <dbReference type="Proteomes" id="UP000238392"/>
    </source>
</evidence>
<dbReference type="Gene3D" id="3.90.470.20">
    <property type="entry name" value="4'-phosphopantetheinyl transferase domain"/>
    <property type="match status" value="1"/>
</dbReference>
<organism evidence="3 4">
    <name type="scientific">Donghicola tyrosinivorans</name>
    <dbReference type="NCBI Taxonomy" id="1652492"/>
    <lineage>
        <taxon>Bacteria</taxon>
        <taxon>Pseudomonadati</taxon>
        <taxon>Pseudomonadota</taxon>
        <taxon>Alphaproteobacteria</taxon>
        <taxon>Rhodobacterales</taxon>
        <taxon>Roseobacteraceae</taxon>
        <taxon>Donghicola</taxon>
    </lineage>
</organism>
<proteinExistence type="predicted"/>
<dbReference type="RefSeq" id="WP_281260659.1">
    <property type="nucleotide sequence ID" value="NZ_PVTQ01000006.1"/>
</dbReference>
<protein>
    <submittedName>
        <fullName evidence="3">4'-phosphopantetheinyl transferase superfamily protein</fullName>
    </submittedName>
</protein>
<dbReference type="GO" id="GO:0008897">
    <property type="term" value="F:holo-[acyl-carrier-protein] synthase activity"/>
    <property type="evidence" value="ECO:0007669"/>
    <property type="project" value="InterPro"/>
</dbReference>
<dbReference type="GO" id="GO:0000287">
    <property type="term" value="F:magnesium ion binding"/>
    <property type="evidence" value="ECO:0007669"/>
    <property type="project" value="InterPro"/>
</dbReference>
<dbReference type="EMBL" id="PVTQ01000006">
    <property type="protein sequence ID" value="PRY89332.1"/>
    <property type="molecule type" value="Genomic_DNA"/>
</dbReference>
<dbReference type="InterPro" id="IPR037143">
    <property type="entry name" value="4-PPantetheinyl_Trfase_dom_sf"/>
</dbReference>
<keyword evidence="4" id="KW-1185">Reference proteome</keyword>
<dbReference type="AlphaFoldDB" id="A0A2T0WRK6"/>
<name>A0A2T0WRK6_9RHOB</name>
<evidence type="ECO:0000256" key="1">
    <source>
        <dbReference type="ARBA" id="ARBA00022679"/>
    </source>
</evidence>
<sequence>MANGPIGVDAETIRPLDDLDTLIAETCHCSEQAVLSGLDPTERLRKFYEFWTGKEAYSKGLGAGLSIAPERISLSARPGSVFFDGCKTRWSVYFMGAIGGEVVSLAKL</sequence>
<dbReference type="InterPro" id="IPR008278">
    <property type="entry name" value="4-PPantetheinyl_Trfase_dom"/>
</dbReference>
<reference evidence="3 4" key="1">
    <citation type="submission" date="2018-03" db="EMBL/GenBank/DDBJ databases">
        <title>Genomic Encyclopedia of Archaeal and Bacterial Type Strains, Phase II (KMG-II): from individual species to whole genera.</title>
        <authorList>
            <person name="Goeker M."/>
        </authorList>
    </citation>
    <scope>NUCLEOTIDE SEQUENCE [LARGE SCALE GENOMIC DNA]</scope>
    <source>
        <strain evidence="3 4">DSM 100212</strain>
    </source>
</reference>